<comment type="caution">
    <text evidence="2">The sequence shown here is derived from an EMBL/GenBank/DDBJ whole genome shotgun (WGS) entry which is preliminary data.</text>
</comment>
<accession>A0A0L1JSQ5</accession>
<feature type="transmembrane region" description="Helical" evidence="1">
    <location>
        <begin position="40"/>
        <end position="62"/>
    </location>
</feature>
<dbReference type="AlphaFoldDB" id="A0A0L1JSQ5"/>
<name>A0A0L1JSQ5_9RHOB</name>
<keyword evidence="3" id="KW-1185">Reference proteome</keyword>
<evidence type="ECO:0000313" key="3">
    <source>
        <dbReference type="Proteomes" id="UP000036938"/>
    </source>
</evidence>
<feature type="transmembrane region" description="Helical" evidence="1">
    <location>
        <begin position="101"/>
        <end position="120"/>
    </location>
</feature>
<feature type="transmembrane region" description="Helical" evidence="1">
    <location>
        <begin position="132"/>
        <end position="154"/>
    </location>
</feature>
<evidence type="ECO:0000313" key="2">
    <source>
        <dbReference type="EMBL" id="KNG94814.1"/>
    </source>
</evidence>
<feature type="transmembrane region" description="Helical" evidence="1">
    <location>
        <begin position="253"/>
        <end position="275"/>
    </location>
</feature>
<feature type="transmembrane region" description="Helical" evidence="1">
    <location>
        <begin position="74"/>
        <end position="95"/>
    </location>
</feature>
<keyword evidence="1" id="KW-0472">Membrane</keyword>
<gene>
    <name evidence="2" type="ORF">ATO11_05355</name>
</gene>
<organism evidence="2 3">
    <name type="scientific">Pseudaestuariivita atlantica</name>
    <dbReference type="NCBI Taxonomy" id="1317121"/>
    <lineage>
        <taxon>Bacteria</taxon>
        <taxon>Pseudomonadati</taxon>
        <taxon>Pseudomonadota</taxon>
        <taxon>Alphaproteobacteria</taxon>
        <taxon>Rhodobacterales</taxon>
        <taxon>Paracoccaceae</taxon>
        <taxon>Pseudaestuariivita</taxon>
    </lineage>
</organism>
<proteinExistence type="predicted"/>
<keyword evidence="1" id="KW-1133">Transmembrane helix</keyword>
<dbReference type="Proteomes" id="UP000036938">
    <property type="component" value="Unassembled WGS sequence"/>
</dbReference>
<feature type="transmembrane region" description="Helical" evidence="1">
    <location>
        <begin position="160"/>
        <end position="182"/>
    </location>
</feature>
<keyword evidence="1" id="KW-0812">Transmembrane</keyword>
<feature type="transmembrane region" description="Helical" evidence="1">
    <location>
        <begin position="216"/>
        <end position="232"/>
    </location>
</feature>
<reference evidence="2 3" key="1">
    <citation type="journal article" date="2015" name="Int. J. Syst. Evol. Microbiol.">
        <title>Aestuariivita atlantica sp. nov., isolated from deep sea sediment of the Atlantic Ocean.</title>
        <authorList>
            <person name="Li G."/>
            <person name="Lai Q."/>
            <person name="Du Y."/>
            <person name="Liu X."/>
            <person name="Sun F."/>
            <person name="Shao Z."/>
        </authorList>
    </citation>
    <scope>NUCLEOTIDE SEQUENCE [LARGE SCALE GENOMIC DNA]</scope>
    <source>
        <strain evidence="2 3">22II-S11-z3</strain>
    </source>
</reference>
<protein>
    <submittedName>
        <fullName evidence="2">Uncharacterized protein</fullName>
    </submittedName>
</protein>
<feature type="transmembrane region" description="Helical" evidence="1">
    <location>
        <begin position="194"/>
        <end position="210"/>
    </location>
</feature>
<sequence>MRPAVRFTLAWAAATFTTLFYSEFLFWNEGPVAALAAGDGAAIALYLAFYALGALALAAALSRAGGIGVAGWPAWILAGAIYGWVIEAAVVPASYEDPPGSFFWTALGWHVPVDILWGVWISPVLLARARLLVAALACAGTGIVWGGWTTWIWVDTVPTLAGFTRHTLLAAPFGILGLWGMARLGDAFALPSRWLRGVILVLIAVLFALTGSAMPFWALALAALMAVTWIAIPPRAYEGRTDPVHLSPARYALPFLVPAFAVATYAACLSTGWSLPLGTTVKALTVVAVAAWLAALLRGFTYR</sequence>
<dbReference type="OrthoDB" id="7877027at2"/>
<dbReference type="EMBL" id="AQQZ01000002">
    <property type="protein sequence ID" value="KNG94814.1"/>
    <property type="molecule type" value="Genomic_DNA"/>
</dbReference>
<feature type="transmembrane region" description="Helical" evidence="1">
    <location>
        <begin position="7"/>
        <end position="28"/>
    </location>
</feature>
<dbReference type="RefSeq" id="WP_050529802.1">
    <property type="nucleotide sequence ID" value="NZ_AQQZ01000002.1"/>
</dbReference>
<dbReference type="STRING" id="1317121.ATO11_05355"/>
<feature type="transmembrane region" description="Helical" evidence="1">
    <location>
        <begin position="281"/>
        <end position="300"/>
    </location>
</feature>
<evidence type="ECO:0000256" key="1">
    <source>
        <dbReference type="SAM" id="Phobius"/>
    </source>
</evidence>